<dbReference type="SMART" id="SM00849">
    <property type="entry name" value="Lactamase_B"/>
    <property type="match status" value="1"/>
</dbReference>
<evidence type="ECO:0000256" key="2">
    <source>
        <dbReference type="ARBA" id="ARBA00022723"/>
    </source>
</evidence>
<dbReference type="InterPro" id="IPR036866">
    <property type="entry name" value="RibonucZ/Hydroxyglut_hydro"/>
</dbReference>
<evidence type="ECO:0000313" key="6">
    <source>
        <dbReference type="EMBL" id="MDR7667015.1"/>
    </source>
</evidence>
<dbReference type="CDD" id="cd06262">
    <property type="entry name" value="metallo-hydrolase-like_MBL-fold"/>
    <property type="match status" value="1"/>
</dbReference>
<dbReference type="RefSeq" id="WP_310577046.1">
    <property type="nucleotide sequence ID" value="NZ_JAVKPK010000082.1"/>
</dbReference>
<keyword evidence="3" id="KW-0378">Hydrolase</keyword>
<feature type="domain" description="Metallo-beta-lactamase" evidence="5">
    <location>
        <begin position="17"/>
        <end position="193"/>
    </location>
</feature>
<evidence type="ECO:0000256" key="1">
    <source>
        <dbReference type="ARBA" id="ARBA00001947"/>
    </source>
</evidence>
<protein>
    <submittedName>
        <fullName evidence="6">MBL fold metallo-hydrolase</fullName>
    </submittedName>
</protein>
<dbReference type="SUPFAM" id="SSF56281">
    <property type="entry name" value="Metallo-hydrolase/oxidoreductase"/>
    <property type="match status" value="1"/>
</dbReference>
<dbReference type="Gene3D" id="3.60.15.10">
    <property type="entry name" value="Ribonuclease Z/Hydroxyacylglutathione hydrolase-like"/>
    <property type="match status" value="1"/>
</dbReference>
<dbReference type="InterPro" id="IPR051453">
    <property type="entry name" value="MBL_Glyoxalase_II"/>
</dbReference>
<reference evidence="7" key="1">
    <citation type="submission" date="2023-07" db="EMBL/GenBank/DDBJ databases">
        <title>Whole-genome sequencing of a new Methanosarcina sp. Z-7115.</title>
        <authorList>
            <person name="Zhilina T.N."/>
            <person name="Merkel A.Y."/>
        </authorList>
    </citation>
    <scope>NUCLEOTIDE SEQUENCE [LARGE SCALE GENOMIC DNA]</scope>
    <source>
        <strain evidence="7">Z-7115</strain>
    </source>
</reference>
<sequence length="218" mass="23733">MGGRNTEVRYICPTAYDSSVYLVNGKILIDAGMSSDLIIKQLEKYIKLTDLKLIILTHCHYDHTAAAAIIAEKSGAEIGIHKADLQGVNDEYLSVSVLFGDRAPAVKPTITYEEGDKIDIGNGEQLEVIHTPGHSQGSICLYEPVSKSLFSGDTVFPGGGFGRMDFDGSEPEKMLSSVEKLIKIDVKTLYSGHGAPADRDGNNQIMASYRMLRMMMGV</sequence>
<keyword evidence="4" id="KW-0862">Zinc</keyword>
<evidence type="ECO:0000259" key="5">
    <source>
        <dbReference type="SMART" id="SM00849"/>
    </source>
</evidence>
<comment type="cofactor">
    <cofactor evidence="1">
        <name>Zn(2+)</name>
        <dbReference type="ChEBI" id="CHEBI:29105"/>
    </cofactor>
</comment>
<dbReference type="EMBL" id="JAVKPK010000082">
    <property type="protein sequence ID" value="MDR7667015.1"/>
    <property type="molecule type" value="Genomic_DNA"/>
</dbReference>
<evidence type="ECO:0000313" key="7">
    <source>
        <dbReference type="Proteomes" id="UP001246244"/>
    </source>
</evidence>
<comment type="caution">
    <text evidence="6">The sequence shown here is derived from an EMBL/GenBank/DDBJ whole genome shotgun (WGS) entry which is preliminary data.</text>
</comment>
<dbReference type="Proteomes" id="UP001246244">
    <property type="component" value="Unassembled WGS sequence"/>
</dbReference>
<accession>A0ABU2D4X6</accession>
<evidence type="ECO:0000256" key="4">
    <source>
        <dbReference type="ARBA" id="ARBA00022833"/>
    </source>
</evidence>
<organism evidence="6 7">
    <name type="scientific">Methanosarcina baikalica</name>
    <dbReference type="NCBI Taxonomy" id="3073890"/>
    <lineage>
        <taxon>Archaea</taxon>
        <taxon>Methanobacteriati</taxon>
        <taxon>Methanobacteriota</taxon>
        <taxon>Stenosarchaea group</taxon>
        <taxon>Methanomicrobia</taxon>
        <taxon>Methanosarcinales</taxon>
        <taxon>Methanosarcinaceae</taxon>
        <taxon>Methanosarcina</taxon>
    </lineage>
</organism>
<dbReference type="PANTHER" id="PTHR46233">
    <property type="entry name" value="HYDROXYACYLGLUTATHIONE HYDROLASE GLOC"/>
    <property type="match status" value="1"/>
</dbReference>
<proteinExistence type="predicted"/>
<dbReference type="Pfam" id="PF00753">
    <property type="entry name" value="Lactamase_B"/>
    <property type="match status" value="1"/>
</dbReference>
<evidence type="ECO:0000256" key="3">
    <source>
        <dbReference type="ARBA" id="ARBA00022801"/>
    </source>
</evidence>
<dbReference type="PANTHER" id="PTHR46233:SF3">
    <property type="entry name" value="HYDROXYACYLGLUTATHIONE HYDROLASE GLOC"/>
    <property type="match status" value="1"/>
</dbReference>
<dbReference type="InterPro" id="IPR001279">
    <property type="entry name" value="Metallo-B-lactamas"/>
</dbReference>
<gene>
    <name evidence="6" type="ORF">RG963_14740</name>
</gene>
<keyword evidence="2" id="KW-0479">Metal-binding</keyword>
<keyword evidence="7" id="KW-1185">Reference proteome</keyword>
<name>A0ABU2D4X6_9EURY</name>